<sequence length="111" mass="12108">MGGRVHGSTVRAWLRNVEVFAGPLPEFAADRAPADPVRQSRYLTDTAARDHTLATSLAPAARAPSSVAPAWTLHTLAPAEGAFRQAANSRLHTPLRHERAYGGWERFPPWS</sequence>
<comment type="caution">
    <text evidence="1">The sequence shown here is derived from an EMBL/GenBank/DDBJ whole genome shotgun (WGS) entry which is preliminary data.</text>
</comment>
<reference evidence="2" key="1">
    <citation type="journal article" date="2019" name="Int. J. Syst. Evol. Microbiol.">
        <title>The Global Catalogue of Microorganisms (GCM) 10K type strain sequencing project: providing services to taxonomists for standard genome sequencing and annotation.</title>
        <authorList>
            <consortium name="The Broad Institute Genomics Platform"/>
            <consortium name="The Broad Institute Genome Sequencing Center for Infectious Disease"/>
            <person name="Wu L."/>
            <person name="Ma J."/>
        </authorList>
    </citation>
    <scope>NUCLEOTIDE SEQUENCE [LARGE SCALE GENOMIC DNA]</scope>
    <source>
        <strain evidence="2">JCM 3399</strain>
    </source>
</reference>
<dbReference type="RefSeq" id="WP_189304391.1">
    <property type="nucleotide sequence ID" value="NZ_BMRP01000022.1"/>
</dbReference>
<evidence type="ECO:0000313" key="2">
    <source>
        <dbReference type="Proteomes" id="UP000654471"/>
    </source>
</evidence>
<gene>
    <name evidence="1" type="ORF">GCM10010211_55300</name>
</gene>
<organism evidence="1 2">
    <name type="scientific">Streptomyces albospinus</name>
    <dbReference type="NCBI Taxonomy" id="285515"/>
    <lineage>
        <taxon>Bacteria</taxon>
        <taxon>Bacillati</taxon>
        <taxon>Actinomycetota</taxon>
        <taxon>Actinomycetes</taxon>
        <taxon>Kitasatosporales</taxon>
        <taxon>Streptomycetaceae</taxon>
        <taxon>Streptomyces</taxon>
    </lineage>
</organism>
<protein>
    <submittedName>
        <fullName evidence="1">Uncharacterized protein</fullName>
    </submittedName>
</protein>
<accession>A0ABQ2VH86</accession>
<keyword evidence="2" id="KW-1185">Reference proteome</keyword>
<evidence type="ECO:0000313" key="1">
    <source>
        <dbReference type="EMBL" id="GGU82262.1"/>
    </source>
</evidence>
<dbReference type="EMBL" id="BMRP01000022">
    <property type="protein sequence ID" value="GGU82262.1"/>
    <property type="molecule type" value="Genomic_DNA"/>
</dbReference>
<proteinExistence type="predicted"/>
<name>A0ABQ2VH86_9ACTN</name>
<dbReference type="Proteomes" id="UP000654471">
    <property type="component" value="Unassembled WGS sequence"/>
</dbReference>